<keyword evidence="2" id="KW-1185">Reference proteome</keyword>
<name>A0A0C2FBZ7_9BILA</name>
<dbReference type="EMBL" id="KN770136">
    <property type="protein sequence ID" value="KIH46100.1"/>
    <property type="molecule type" value="Genomic_DNA"/>
</dbReference>
<dbReference type="InterPro" id="IPR035161">
    <property type="entry name" value="DUF5332"/>
</dbReference>
<proteinExistence type="predicted"/>
<dbReference type="AlphaFoldDB" id="A0A0C2FBZ7"/>
<organism evidence="1 2">
    <name type="scientific">Ancylostoma duodenale</name>
    <dbReference type="NCBI Taxonomy" id="51022"/>
    <lineage>
        <taxon>Eukaryota</taxon>
        <taxon>Metazoa</taxon>
        <taxon>Ecdysozoa</taxon>
        <taxon>Nematoda</taxon>
        <taxon>Chromadorea</taxon>
        <taxon>Rhabditida</taxon>
        <taxon>Rhabditina</taxon>
        <taxon>Rhabditomorpha</taxon>
        <taxon>Strongyloidea</taxon>
        <taxon>Ancylostomatidae</taxon>
        <taxon>Ancylostomatinae</taxon>
        <taxon>Ancylostoma</taxon>
    </lineage>
</organism>
<evidence type="ECO:0000313" key="2">
    <source>
        <dbReference type="Proteomes" id="UP000054047"/>
    </source>
</evidence>
<dbReference type="Pfam" id="PF17266">
    <property type="entry name" value="DUF5332"/>
    <property type="match status" value="1"/>
</dbReference>
<sequence length="147" mass="16816">MMDQAADELSTLEIFRKILSGVLSQLNFACVFGPGCYDTCSECGECSLVQEKIRRAVLREVPDSKCQQMDDCVRSCIRDDEVDPYGCIFRDRCAPLCMEREGCHSCYSVMRRISNAICYRQGFPELFQQKCRSLFYRLAKDLATTKS</sequence>
<gene>
    <name evidence="1" type="ORF">ANCDUO_23849</name>
</gene>
<reference evidence="1 2" key="1">
    <citation type="submission" date="2013-12" db="EMBL/GenBank/DDBJ databases">
        <title>Draft genome of the parsitic nematode Ancylostoma duodenale.</title>
        <authorList>
            <person name="Mitreva M."/>
        </authorList>
    </citation>
    <scope>NUCLEOTIDE SEQUENCE [LARGE SCALE GENOMIC DNA]</scope>
    <source>
        <strain evidence="1 2">Zhejiang</strain>
    </source>
</reference>
<protein>
    <submittedName>
        <fullName evidence="1">Uncharacterized protein</fullName>
    </submittedName>
</protein>
<dbReference type="OrthoDB" id="5840377at2759"/>
<accession>A0A0C2FBZ7</accession>
<feature type="non-terminal residue" evidence="1">
    <location>
        <position position="147"/>
    </location>
</feature>
<evidence type="ECO:0000313" key="1">
    <source>
        <dbReference type="EMBL" id="KIH46100.1"/>
    </source>
</evidence>
<dbReference type="Proteomes" id="UP000054047">
    <property type="component" value="Unassembled WGS sequence"/>
</dbReference>